<gene>
    <name evidence="2" type="ORF">BSK52_11950</name>
</gene>
<accession>A0A1R0Y1G0</accession>
<dbReference type="RefSeq" id="WP_076119297.1">
    <property type="nucleotide sequence ID" value="NZ_MPTC01000008.1"/>
</dbReference>
<organism evidence="2 3">
    <name type="scientific">Paenibacillus odorifer</name>
    <dbReference type="NCBI Taxonomy" id="189426"/>
    <lineage>
        <taxon>Bacteria</taxon>
        <taxon>Bacillati</taxon>
        <taxon>Bacillota</taxon>
        <taxon>Bacilli</taxon>
        <taxon>Bacillales</taxon>
        <taxon>Paenibacillaceae</taxon>
        <taxon>Paenibacillus</taxon>
    </lineage>
</organism>
<sequence length="119" mass="13544">MSQFLGGSFHKSIVEQIAKSTRSITNISLYVTLQAVNELSRSLPTKIKKRSLVTVPPGAEYVNGSKNVAALELLSQHGFEMRWLPDLHEKIYFLDEKFAFIGLKNFTKKEAGNWIKREM</sequence>
<dbReference type="SUPFAM" id="SSF56024">
    <property type="entry name" value="Phospholipase D/nuclease"/>
    <property type="match status" value="1"/>
</dbReference>
<dbReference type="GO" id="GO:0006793">
    <property type="term" value="P:phosphorus metabolic process"/>
    <property type="evidence" value="ECO:0007669"/>
    <property type="project" value="UniProtKB-ARBA"/>
</dbReference>
<evidence type="ECO:0000313" key="2">
    <source>
        <dbReference type="EMBL" id="OMD41136.1"/>
    </source>
</evidence>
<dbReference type="GO" id="GO:0003824">
    <property type="term" value="F:catalytic activity"/>
    <property type="evidence" value="ECO:0007669"/>
    <property type="project" value="InterPro"/>
</dbReference>
<dbReference type="InterPro" id="IPR001736">
    <property type="entry name" value="PLipase_D/transphosphatidylase"/>
</dbReference>
<protein>
    <recommendedName>
        <fullName evidence="1">PLD phosphodiesterase domain-containing protein</fullName>
    </recommendedName>
</protein>
<dbReference type="Gene3D" id="3.30.870.10">
    <property type="entry name" value="Endonuclease Chain A"/>
    <property type="match status" value="1"/>
</dbReference>
<proteinExistence type="predicted"/>
<comment type="caution">
    <text evidence="2">The sequence shown here is derived from an EMBL/GenBank/DDBJ whole genome shotgun (WGS) entry which is preliminary data.</text>
</comment>
<dbReference type="EMBL" id="MPTC01000008">
    <property type="protein sequence ID" value="OMD41136.1"/>
    <property type="molecule type" value="Genomic_DNA"/>
</dbReference>
<dbReference type="AlphaFoldDB" id="A0A1R0Y1G0"/>
<name>A0A1R0Y1G0_9BACL</name>
<evidence type="ECO:0000259" key="1">
    <source>
        <dbReference type="PROSITE" id="PS50035"/>
    </source>
</evidence>
<dbReference type="OrthoDB" id="9802848at2"/>
<reference evidence="2 3" key="1">
    <citation type="submission" date="2016-10" db="EMBL/GenBank/DDBJ databases">
        <title>Paenibacillus species isolates.</title>
        <authorList>
            <person name="Beno S.M."/>
        </authorList>
    </citation>
    <scope>NUCLEOTIDE SEQUENCE [LARGE SCALE GENOMIC DNA]</scope>
    <source>
        <strain evidence="2 3">FSL H7-0710</strain>
    </source>
</reference>
<feature type="domain" description="PLD phosphodiesterase" evidence="1">
    <location>
        <begin position="87"/>
        <end position="110"/>
    </location>
</feature>
<evidence type="ECO:0000313" key="3">
    <source>
        <dbReference type="Proteomes" id="UP000187439"/>
    </source>
</evidence>
<dbReference type="Proteomes" id="UP000187439">
    <property type="component" value="Unassembled WGS sequence"/>
</dbReference>
<dbReference type="PROSITE" id="PS50035">
    <property type="entry name" value="PLD"/>
    <property type="match status" value="1"/>
</dbReference>